<gene>
    <name evidence="3" type="ORF">BT62DRAFT_935236</name>
</gene>
<dbReference type="EMBL" id="MU250546">
    <property type="protein sequence ID" value="KAG7443298.1"/>
    <property type="molecule type" value="Genomic_DNA"/>
</dbReference>
<feature type="transmembrane region" description="Helical" evidence="2">
    <location>
        <begin position="148"/>
        <end position="171"/>
    </location>
</feature>
<reference evidence="3" key="1">
    <citation type="submission" date="2020-11" db="EMBL/GenBank/DDBJ databases">
        <title>Adaptations for nitrogen fixation in a non-lichenized fungal sporocarp promotes dispersal by wood-feeding termites.</title>
        <authorList>
            <consortium name="DOE Joint Genome Institute"/>
            <person name="Koch R.A."/>
            <person name="Yoon G."/>
            <person name="Arayal U."/>
            <person name="Lail K."/>
            <person name="Amirebrahimi M."/>
            <person name="Labutti K."/>
            <person name="Lipzen A."/>
            <person name="Riley R."/>
            <person name="Barry K."/>
            <person name="Henrissat B."/>
            <person name="Grigoriev I.V."/>
            <person name="Herr J.R."/>
            <person name="Aime M.C."/>
        </authorList>
    </citation>
    <scope>NUCLEOTIDE SEQUENCE</scope>
    <source>
        <strain evidence="3">MCA 3950</strain>
    </source>
</reference>
<feature type="transmembrane region" description="Helical" evidence="2">
    <location>
        <begin position="60"/>
        <end position="80"/>
    </location>
</feature>
<dbReference type="PANTHER" id="PTHR38646">
    <property type="entry name" value="YALI0F00814P"/>
    <property type="match status" value="1"/>
</dbReference>
<protein>
    <recommendedName>
        <fullName evidence="5">DUF202 domain-containing protein</fullName>
    </recommendedName>
</protein>
<dbReference type="RefSeq" id="XP_043036798.1">
    <property type="nucleotide sequence ID" value="XM_043186893.1"/>
</dbReference>
<keyword evidence="2" id="KW-1133">Transmembrane helix</keyword>
<dbReference type="OrthoDB" id="2555434at2759"/>
<evidence type="ECO:0008006" key="5">
    <source>
        <dbReference type="Google" id="ProtNLM"/>
    </source>
</evidence>
<sequence length="173" mass="19324">MSDTHRRYRGHRAGSFSTTDMSELVELRARQRTFHGAYTRSAMGNLGYALTILRLFDHRFYKIGLLFAILGCLLFIIAFLRARHSQHDFADPQETEPQSESSEPEPEVDGESVCTRIDAENSNVMSKVPIQTVGQENTRVFGRPFITAGWIVLAVSGVVAAVEIGLLVLILQI</sequence>
<dbReference type="PANTHER" id="PTHR38646:SF1">
    <property type="entry name" value="DUF202 DOMAIN-CONTAINING PROTEIN"/>
    <property type="match status" value="1"/>
</dbReference>
<keyword evidence="4" id="KW-1185">Reference proteome</keyword>
<name>A0A9P8APF9_9AGAR</name>
<evidence type="ECO:0000256" key="2">
    <source>
        <dbReference type="SAM" id="Phobius"/>
    </source>
</evidence>
<evidence type="ECO:0000313" key="4">
    <source>
        <dbReference type="Proteomes" id="UP000812287"/>
    </source>
</evidence>
<keyword evidence="2" id="KW-0472">Membrane</keyword>
<accession>A0A9P8APF9</accession>
<dbReference type="Proteomes" id="UP000812287">
    <property type="component" value="Unassembled WGS sequence"/>
</dbReference>
<evidence type="ECO:0000313" key="3">
    <source>
        <dbReference type="EMBL" id="KAG7443298.1"/>
    </source>
</evidence>
<organism evidence="3 4">
    <name type="scientific">Guyanagaster necrorhizus</name>
    <dbReference type="NCBI Taxonomy" id="856835"/>
    <lineage>
        <taxon>Eukaryota</taxon>
        <taxon>Fungi</taxon>
        <taxon>Dikarya</taxon>
        <taxon>Basidiomycota</taxon>
        <taxon>Agaricomycotina</taxon>
        <taxon>Agaricomycetes</taxon>
        <taxon>Agaricomycetidae</taxon>
        <taxon>Agaricales</taxon>
        <taxon>Marasmiineae</taxon>
        <taxon>Physalacriaceae</taxon>
        <taxon>Guyanagaster</taxon>
    </lineage>
</organism>
<keyword evidence="2" id="KW-0812">Transmembrane</keyword>
<comment type="caution">
    <text evidence="3">The sequence shown here is derived from an EMBL/GenBank/DDBJ whole genome shotgun (WGS) entry which is preliminary data.</text>
</comment>
<feature type="region of interest" description="Disordered" evidence="1">
    <location>
        <begin position="89"/>
        <end position="111"/>
    </location>
</feature>
<dbReference type="AlphaFoldDB" id="A0A9P8APF9"/>
<proteinExistence type="predicted"/>
<dbReference type="GeneID" id="66109190"/>
<evidence type="ECO:0000256" key="1">
    <source>
        <dbReference type="SAM" id="MobiDB-lite"/>
    </source>
</evidence>